<evidence type="ECO:0000256" key="4">
    <source>
        <dbReference type="ARBA" id="ARBA00022777"/>
    </source>
</evidence>
<dbReference type="STRING" id="1890364.A0A2P6NMB1"/>
<evidence type="ECO:0000256" key="8">
    <source>
        <dbReference type="PROSITE-ProRule" id="PRU10141"/>
    </source>
</evidence>
<evidence type="ECO:0000256" key="5">
    <source>
        <dbReference type="ARBA" id="ARBA00022840"/>
    </source>
</evidence>
<keyword evidence="5 8" id="KW-0067">ATP-binding</keyword>
<dbReference type="PANTHER" id="PTHR24346:SF30">
    <property type="entry name" value="MATERNAL EMBRYONIC LEUCINE ZIPPER KINASE"/>
    <property type="match status" value="1"/>
</dbReference>
<evidence type="ECO:0000256" key="9">
    <source>
        <dbReference type="RuleBase" id="RU000304"/>
    </source>
</evidence>
<dbReference type="SUPFAM" id="SSF56112">
    <property type="entry name" value="Protein kinase-like (PK-like)"/>
    <property type="match status" value="1"/>
</dbReference>
<dbReference type="Gene3D" id="1.10.510.10">
    <property type="entry name" value="Transferase(Phosphotransferase) domain 1"/>
    <property type="match status" value="1"/>
</dbReference>
<dbReference type="GO" id="GO:0005737">
    <property type="term" value="C:cytoplasm"/>
    <property type="evidence" value="ECO:0007669"/>
    <property type="project" value="TreeGrafter"/>
</dbReference>
<proteinExistence type="inferred from homology"/>
<evidence type="ECO:0000256" key="3">
    <source>
        <dbReference type="ARBA" id="ARBA00022741"/>
    </source>
</evidence>
<evidence type="ECO:0000259" key="10">
    <source>
        <dbReference type="PROSITE" id="PS50011"/>
    </source>
</evidence>
<sequence length="387" mass="43845">MRKDKTIGAYFIGETLGWGNFSKVKLGSHATTGEKVALKFISHKLLDISRLRREIEIHSRVQHHNIVRLIEVAEIEGATCLVMEYVRGMDLFTFIDTHSTGKLQEKEARQIFSQIVSAVVYLHENSFVHRDIKLENIMITPEGTCKLIDFGFAAEWNVARALKTPCGSPIYAAPEIFRQESYIGPKTDVWAMGVLLYCLVSGKVPWSGRDAREQIVYMVEGNWCEGQLKGNSQALHDLIRGCLTPHVDSRYGTYDIVDSPWLAGGMEESKQPVKKRLRRKLITGALWTDLRPRSASVQSASTNVRYAWWGSVDGQLLFPRSRVLEDVTVFVWDTTEPSLFSRSRIRYLTMIAPLDLLDVSLNRPHSHQTPSGKLGPVKSIRVLCIDW</sequence>
<dbReference type="InterPro" id="IPR011009">
    <property type="entry name" value="Kinase-like_dom_sf"/>
</dbReference>
<dbReference type="InterPro" id="IPR017441">
    <property type="entry name" value="Protein_kinase_ATP_BS"/>
</dbReference>
<evidence type="ECO:0000313" key="12">
    <source>
        <dbReference type="Proteomes" id="UP000241769"/>
    </source>
</evidence>
<evidence type="ECO:0000256" key="7">
    <source>
        <dbReference type="ARBA" id="ARBA00048679"/>
    </source>
</evidence>
<evidence type="ECO:0000256" key="6">
    <source>
        <dbReference type="ARBA" id="ARBA00047899"/>
    </source>
</evidence>
<comment type="catalytic activity">
    <reaction evidence="7">
        <text>L-seryl-[protein] + ATP = O-phospho-L-seryl-[protein] + ADP + H(+)</text>
        <dbReference type="Rhea" id="RHEA:17989"/>
        <dbReference type="Rhea" id="RHEA-COMP:9863"/>
        <dbReference type="Rhea" id="RHEA-COMP:11604"/>
        <dbReference type="ChEBI" id="CHEBI:15378"/>
        <dbReference type="ChEBI" id="CHEBI:29999"/>
        <dbReference type="ChEBI" id="CHEBI:30616"/>
        <dbReference type="ChEBI" id="CHEBI:83421"/>
        <dbReference type="ChEBI" id="CHEBI:456216"/>
        <dbReference type="EC" id="2.7.11.1"/>
    </reaction>
</comment>
<dbReference type="InterPro" id="IPR008271">
    <property type="entry name" value="Ser/Thr_kinase_AS"/>
</dbReference>
<evidence type="ECO:0000256" key="2">
    <source>
        <dbReference type="ARBA" id="ARBA00022527"/>
    </source>
</evidence>
<evidence type="ECO:0000313" key="11">
    <source>
        <dbReference type="EMBL" id="PRP85115.1"/>
    </source>
</evidence>
<name>A0A2P6NMB1_9EUKA</name>
<dbReference type="OrthoDB" id="193931at2759"/>
<comment type="caution">
    <text evidence="11">The sequence shown here is derived from an EMBL/GenBank/DDBJ whole genome shotgun (WGS) entry which is preliminary data.</text>
</comment>
<comment type="similarity">
    <text evidence="9">Belongs to the protein kinase superfamily.</text>
</comment>
<dbReference type="PANTHER" id="PTHR24346">
    <property type="entry name" value="MAP/MICROTUBULE AFFINITY-REGULATING KINASE"/>
    <property type="match status" value="1"/>
</dbReference>
<keyword evidence="12" id="KW-1185">Reference proteome</keyword>
<dbReference type="Pfam" id="PF00069">
    <property type="entry name" value="Pkinase"/>
    <property type="match status" value="1"/>
</dbReference>
<keyword evidence="4 11" id="KW-0418">Kinase</keyword>
<dbReference type="PROSITE" id="PS00107">
    <property type="entry name" value="PROTEIN_KINASE_ATP"/>
    <property type="match status" value="1"/>
</dbReference>
<dbReference type="PROSITE" id="PS50011">
    <property type="entry name" value="PROTEIN_KINASE_DOM"/>
    <property type="match status" value="1"/>
</dbReference>
<dbReference type="PROSITE" id="PS00108">
    <property type="entry name" value="PROTEIN_KINASE_ST"/>
    <property type="match status" value="1"/>
</dbReference>
<evidence type="ECO:0000256" key="1">
    <source>
        <dbReference type="ARBA" id="ARBA00012513"/>
    </source>
</evidence>
<comment type="catalytic activity">
    <reaction evidence="6">
        <text>L-threonyl-[protein] + ATP = O-phospho-L-threonyl-[protein] + ADP + H(+)</text>
        <dbReference type="Rhea" id="RHEA:46608"/>
        <dbReference type="Rhea" id="RHEA-COMP:11060"/>
        <dbReference type="Rhea" id="RHEA-COMP:11605"/>
        <dbReference type="ChEBI" id="CHEBI:15378"/>
        <dbReference type="ChEBI" id="CHEBI:30013"/>
        <dbReference type="ChEBI" id="CHEBI:30616"/>
        <dbReference type="ChEBI" id="CHEBI:61977"/>
        <dbReference type="ChEBI" id="CHEBI:456216"/>
        <dbReference type="EC" id="2.7.11.1"/>
    </reaction>
</comment>
<dbReference type="GO" id="GO:0004674">
    <property type="term" value="F:protein serine/threonine kinase activity"/>
    <property type="evidence" value="ECO:0007669"/>
    <property type="project" value="UniProtKB-KW"/>
</dbReference>
<dbReference type="Proteomes" id="UP000241769">
    <property type="component" value="Unassembled WGS sequence"/>
</dbReference>
<feature type="domain" description="Protein kinase" evidence="10">
    <location>
        <begin position="10"/>
        <end position="262"/>
    </location>
</feature>
<dbReference type="EC" id="2.7.11.1" evidence="1"/>
<protein>
    <recommendedName>
        <fullName evidence="1">non-specific serine/threonine protein kinase</fullName>
        <ecNumber evidence="1">2.7.11.1</ecNumber>
    </recommendedName>
</protein>
<keyword evidence="3 8" id="KW-0547">Nucleotide-binding</keyword>
<reference evidence="11 12" key="1">
    <citation type="journal article" date="2018" name="Genome Biol. Evol.">
        <title>Multiple Roots of Fruiting Body Formation in Amoebozoa.</title>
        <authorList>
            <person name="Hillmann F."/>
            <person name="Forbes G."/>
            <person name="Novohradska S."/>
            <person name="Ferling I."/>
            <person name="Riege K."/>
            <person name="Groth M."/>
            <person name="Westermann M."/>
            <person name="Marz M."/>
            <person name="Spaller T."/>
            <person name="Winckler T."/>
            <person name="Schaap P."/>
            <person name="Glockner G."/>
        </authorList>
    </citation>
    <scope>NUCLEOTIDE SEQUENCE [LARGE SCALE GENOMIC DNA]</scope>
    <source>
        <strain evidence="11 12">Jena</strain>
    </source>
</reference>
<organism evidence="11 12">
    <name type="scientific">Planoprotostelium fungivorum</name>
    <dbReference type="NCBI Taxonomy" id="1890364"/>
    <lineage>
        <taxon>Eukaryota</taxon>
        <taxon>Amoebozoa</taxon>
        <taxon>Evosea</taxon>
        <taxon>Variosea</taxon>
        <taxon>Cavosteliida</taxon>
        <taxon>Cavosteliaceae</taxon>
        <taxon>Planoprotostelium</taxon>
    </lineage>
</organism>
<dbReference type="AlphaFoldDB" id="A0A2P6NMB1"/>
<keyword evidence="4 11" id="KW-0808">Transferase</keyword>
<keyword evidence="2 9" id="KW-0723">Serine/threonine-protein kinase</keyword>
<feature type="binding site" evidence="8">
    <location>
        <position position="39"/>
    </location>
    <ligand>
        <name>ATP</name>
        <dbReference type="ChEBI" id="CHEBI:30616"/>
    </ligand>
</feature>
<gene>
    <name evidence="11" type="ORF">PROFUN_07186</name>
</gene>
<dbReference type="EMBL" id="MDYQ01000050">
    <property type="protein sequence ID" value="PRP85115.1"/>
    <property type="molecule type" value="Genomic_DNA"/>
</dbReference>
<dbReference type="InParanoid" id="A0A2P6NMB1"/>
<dbReference type="SMART" id="SM00220">
    <property type="entry name" value="S_TKc"/>
    <property type="match status" value="1"/>
</dbReference>
<dbReference type="FunFam" id="1.10.510.10:FF:000571">
    <property type="entry name" value="Maternal embryonic leucine zipper kinase"/>
    <property type="match status" value="1"/>
</dbReference>
<dbReference type="InterPro" id="IPR000719">
    <property type="entry name" value="Prot_kinase_dom"/>
</dbReference>
<dbReference type="GO" id="GO:0035556">
    <property type="term" value="P:intracellular signal transduction"/>
    <property type="evidence" value="ECO:0007669"/>
    <property type="project" value="TreeGrafter"/>
</dbReference>
<accession>A0A2P6NMB1</accession>
<dbReference type="GO" id="GO:0005524">
    <property type="term" value="F:ATP binding"/>
    <property type="evidence" value="ECO:0007669"/>
    <property type="project" value="UniProtKB-UniRule"/>
</dbReference>